<evidence type="ECO:0000313" key="3">
    <source>
        <dbReference type="Proteomes" id="UP001196980"/>
    </source>
</evidence>
<evidence type="ECO:0000256" key="1">
    <source>
        <dbReference type="SAM" id="Phobius"/>
    </source>
</evidence>
<evidence type="ECO:0000313" key="2">
    <source>
        <dbReference type="EMBL" id="MBV6341221.1"/>
    </source>
</evidence>
<keyword evidence="1" id="KW-1133">Transmembrane helix</keyword>
<keyword evidence="1" id="KW-0812">Transmembrane</keyword>
<sequence>METKKTNGEGKANMGLIVVAVLLAIIFFAMMPVMLTSVSSSFNAGSAVSMLEDRGYFVATADEYSDLMTLLQSVDTKADAAVANAEAAATAAQDTLDTLLLHNENEIFLYPGNVSSTVTLTAGVGVNTFGAWAEITGSDAITLSSCFTANSGYIREIMTHNYSAADKMYIIELSYGAAKTIIGRVKVRSDWTYVMPLSSAPITPAGETVYYRMKSETSEATLQADFRYYYD</sequence>
<keyword evidence="1" id="KW-0472">Membrane</keyword>
<dbReference type="EMBL" id="JABXWD010000083">
    <property type="protein sequence ID" value="MBV6341221.1"/>
    <property type="molecule type" value="Genomic_DNA"/>
</dbReference>
<organism evidence="2 3">
    <name type="scientific">Candidatus Magnetobacterium casense</name>
    <dbReference type="NCBI Taxonomy" id="1455061"/>
    <lineage>
        <taxon>Bacteria</taxon>
        <taxon>Pseudomonadati</taxon>
        <taxon>Nitrospirota</taxon>
        <taxon>Thermodesulfovibrionia</taxon>
        <taxon>Thermodesulfovibrionales</taxon>
        <taxon>Candidatus Magnetobacteriaceae</taxon>
        <taxon>Candidatus Magnetobacterium</taxon>
    </lineage>
</organism>
<reference evidence="2 3" key="1">
    <citation type="journal article" date="2020" name="J Geophys Res Biogeosci">
        <title>Magnetotaxis as an Adaptation to Enable Bacterial Shuttling of Microbial Sulfur and Sulfur Cycling Across Aquatic Oxic#Anoxic Interfaces.</title>
        <authorList>
            <person name="Li J."/>
            <person name="Liu P."/>
            <person name="Wang J."/>
            <person name="Roberts A.P."/>
            <person name="Pan Y."/>
        </authorList>
    </citation>
    <scope>NUCLEOTIDE SEQUENCE [LARGE SCALE GENOMIC DNA]</scope>
    <source>
        <strain evidence="2 3">MYR-1_YQ</strain>
    </source>
</reference>
<comment type="caution">
    <text evidence="2">The sequence shown here is derived from an EMBL/GenBank/DDBJ whole genome shotgun (WGS) entry which is preliminary data.</text>
</comment>
<proteinExistence type="predicted"/>
<name>A0ABS6RX61_9BACT</name>
<protein>
    <submittedName>
        <fullName evidence="2">Uncharacterized protein</fullName>
    </submittedName>
</protein>
<dbReference type="RefSeq" id="WP_218251850.1">
    <property type="nucleotide sequence ID" value="NZ_JABXWD010000083.1"/>
</dbReference>
<keyword evidence="3" id="KW-1185">Reference proteome</keyword>
<gene>
    <name evidence="2" type="ORF">HWQ67_06445</name>
</gene>
<feature type="transmembrane region" description="Helical" evidence="1">
    <location>
        <begin position="12"/>
        <end position="35"/>
    </location>
</feature>
<accession>A0ABS6RX61</accession>
<dbReference type="Proteomes" id="UP001196980">
    <property type="component" value="Unassembled WGS sequence"/>
</dbReference>